<organism evidence="1 2">
    <name type="scientific">Romanomermis culicivorax</name>
    <name type="common">Nematode worm</name>
    <dbReference type="NCBI Taxonomy" id="13658"/>
    <lineage>
        <taxon>Eukaryota</taxon>
        <taxon>Metazoa</taxon>
        <taxon>Ecdysozoa</taxon>
        <taxon>Nematoda</taxon>
        <taxon>Enoplea</taxon>
        <taxon>Dorylaimia</taxon>
        <taxon>Mermithida</taxon>
        <taxon>Mermithoidea</taxon>
        <taxon>Mermithidae</taxon>
        <taxon>Romanomermis</taxon>
    </lineage>
</organism>
<keyword evidence="1" id="KW-1185">Reference proteome</keyword>
<protein>
    <submittedName>
        <fullName evidence="2">Uncharacterized protein</fullName>
    </submittedName>
</protein>
<accession>A0A915HHI4</accession>
<evidence type="ECO:0000313" key="2">
    <source>
        <dbReference type="WBParaSite" id="nRc.2.0.1.t01088-RA"/>
    </source>
</evidence>
<name>A0A915HHI4_ROMCU</name>
<dbReference type="AlphaFoldDB" id="A0A915HHI4"/>
<dbReference type="Proteomes" id="UP000887565">
    <property type="component" value="Unplaced"/>
</dbReference>
<sequence>MVSARGSSVEDDPYCGGVRNGDQMVEATSVVVHPGWLDLQEWVV</sequence>
<proteinExistence type="predicted"/>
<dbReference type="WBParaSite" id="nRc.2.0.1.t01088-RA">
    <property type="protein sequence ID" value="nRc.2.0.1.t01088-RA"/>
    <property type="gene ID" value="nRc.2.0.1.g01088"/>
</dbReference>
<reference evidence="2" key="1">
    <citation type="submission" date="2022-11" db="UniProtKB">
        <authorList>
            <consortium name="WormBaseParasite"/>
        </authorList>
    </citation>
    <scope>IDENTIFICATION</scope>
</reference>
<evidence type="ECO:0000313" key="1">
    <source>
        <dbReference type="Proteomes" id="UP000887565"/>
    </source>
</evidence>